<evidence type="ECO:0000313" key="2">
    <source>
        <dbReference type="Proteomes" id="UP001054821"/>
    </source>
</evidence>
<sequence>MGPWKVVQRTKLPGTSFSGSGWKAQSLVSPAPGDYPNDDIALPYYFKLYIHHQSRDSLCFHWKQWCLEFLLAQISLSPFVQSMRGLQR</sequence>
<evidence type="ECO:0000313" key="1">
    <source>
        <dbReference type="EMBL" id="KAI5319963.1"/>
    </source>
</evidence>
<dbReference type="Proteomes" id="UP001054821">
    <property type="component" value="Chromosome 7"/>
</dbReference>
<organism evidence="1 2">
    <name type="scientific">Prunus dulcis</name>
    <name type="common">Almond</name>
    <name type="synonym">Amygdalus dulcis</name>
    <dbReference type="NCBI Taxonomy" id="3755"/>
    <lineage>
        <taxon>Eukaryota</taxon>
        <taxon>Viridiplantae</taxon>
        <taxon>Streptophyta</taxon>
        <taxon>Embryophyta</taxon>
        <taxon>Tracheophyta</taxon>
        <taxon>Spermatophyta</taxon>
        <taxon>Magnoliopsida</taxon>
        <taxon>eudicotyledons</taxon>
        <taxon>Gunneridae</taxon>
        <taxon>Pentapetalae</taxon>
        <taxon>rosids</taxon>
        <taxon>fabids</taxon>
        <taxon>Rosales</taxon>
        <taxon>Rosaceae</taxon>
        <taxon>Amygdaloideae</taxon>
        <taxon>Amygdaleae</taxon>
        <taxon>Prunus</taxon>
    </lineage>
</organism>
<accession>A0AAD4V8L8</accession>
<proteinExistence type="predicted"/>
<comment type="caution">
    <text evidence="1">The sequence shown here is derived from an EMBL/GenBank/DDBJ whole genome shotgun (WGS) entry which is preliminary data.</text>
</comment>
<keyword evidence="2" id="KW-1185">Reference proteome</keyword>
<dbReference type="EMBL" id="JAJFAZ020000007">
    <property type="protein sequence ID" value="KAI5319963.1"/>
    <property type="molecule type" value="Genomic_DNA"/>
</dbReference>
<dbReference type="AlphaFoldDB" id="A0AAD4V8L8"/>
<protein>
    <submittedName>
        <fullName evidence="1">Uncharacterized protein</fullName>
    </submittedName>
</protein>
<gene>
    <name evidence="1" type="ORF">L3X38_039671</name>
</gene>
<name>A0AAD4V8L8_PRUDU</name>
<reference evidence="1 2" key="1">
    <citation type="journal article" date="2022" name="G3 (Bethesda)">
        <title>Whole-genome sequence and methylome profiling of the almond [Prunus dulcis (Mill.) D.A. Webb] cultivar 'Nonpareil'.</title>
        <authorList>
            <person name="D'Amico-Willman K.M."/>
            <person name="Ouma W.Z."/>
            <person name="Meulia T."/>
            <person name="Sideli G.M."/>
            <person name="Gradziel T.M."/>
            <person name="Fresnedo-Ramirez J."/>
        </authorList>
    </citation>
    <scope>NUCLEOTIDE SEQUENCE [LARGE SCALE GENOMIC DNA]</scope>
    <source>
        <strain evidence="1">Clone GOH B32 T37-40</strain>
    </source>
</reference>